<evidence type="ECO:0000313" key="2">
    <source>
        <dbReference type="Proteomes" id="UP000297452"/>
    </source>
</evidence>
<comment type="caution">
    <text evidence="1">The sequence shown here is derived from an EMBL/GenBank/DDBJ whole genome shotgun (WGS) entry which is preliminary data.</text>
</comment>
<evidence type="ECO:0000313" key="1">
    <source>
        <dbReference type="EMBL" id="TGO67539.1"/>
    </source>
</evidence>
<organism evidence="1 2">
    <name type="scientific">Botryotinia narcissicola</name>
    <dbReference type="NCBI Taxonomy" id="278944"/>
    <lineage>
        <taxon>Eukaryota</taxon>
        <taxon>Fungi</taxon>
        <taxon>Dikarya</taxon>
        <taxon>Ascomycota</taxon>
        <taxon>Pezizomycotina</taxon>
        <taxon>Leotiomycetes</taxon>
        <taxon>Helotiales</taxon>
        <taxon>Sclerotiniaceae</taxon>
        <taxon>Botryotinia</taxon>
    </lineage>
</organism>
<name>A0A4Z1J1K3_9HELO</name>
<sequence length="86" mass="9395">MDVTLNERGNGLVTSSSILYGQAFSLGYLQLKAKYYNATLVINPFLSNDVTKPLSSSPSKENGGWSPMPIAGTINFNIMDSWNPLH</sequence>
<dbReference type="AlphaFoldDB" id="A0A4Z1J1K3"/>
<dbReference type="Proteomes" id="UP000297452">
    <property type="component" value="Unassembled WGS sequence"/>
</dbReference>
<dbReference type="OrthoDB" id="10338896at2759"/>
<dbReference type="EMBL" id="PQXJ01000040">
    <property type="protein sequence ID" value="TGO67539.1"/>
    <property type="molecule type" value="Genomic_DNA"/>
</dbReference>
<keyword evidence="2" id="KW-1185">Reference proteome</keyword>
<protein>
    <submittedName>
        <fullName evidence="1">Uncharacterized protein</fullName>
    </submittedName>
</protein>
<proteinExistence type="predicted"/>
<accession>A0A4Z1J1K3</accession>
<gene>
    <name evidence="1" type="ORF">BOTNAR_0040g00240</name>
</gene>
<reference evidence="1 2" key="1">
    <citation type="submission" date="2017-12" db="EMBL/GenBank/DDBJ databases">
        <title>Comparative genomics of Botrytis spp.</title>
        <authorList>
            <person name="Valero-Jimenez C.A."/>
            <person name="Tapia P."/>
            <person name="Veloso J."/>
            <person name="Silva-Moreno E."/>
            <person name="Staats M."/>
            <person name="Valdes J.H."/>
            <person name="Van Kan J.A.L."/>
        </authorList>
    </citation>
    <scope>NUCLEOTIDE SEQUENCE [LARGE SCALE GENOMIC DNA]</scope>
    <source>
        <strain evidence="1 2">MUCL2120</strain>
    </source>
</reference>